<evidence type="ECO:0008006" key="2">
    <source>
        <dbReference type="Google" id="ProtNLM"/>
    </source>
</evidence>
<organism evidence="1">
    <name type="scientific">marine metagenome</name>
    <dbReference type="NCBI Taxonomy" id="408172"/>
    <lineage>
        <taxon>unclassified sequences</taxon>
        <taxon>metagenomes</taxon>
        <taxon>ecological metagenomes</taxon>
    </lineage>
</organism>
<name>A0A382TG73_9ZZZZ</name>
<proteinExistence type="predicted"/>
<reference evidence="1" key="1">
    <citation type="submission" date="2018-05" db="EMBL/GenBank/DDBJ databases">
        <authorList>
            <person name="Lanie J.A."/>
            <person name="Ng W.-L."/>
            <person name="Kazmierczak K.M."/>
            <person name="Andrzejewski T.M."/>
            <person name="Davidsen T.M."/>
            <person name="Wayne K.J."/>
            <person name="Tettelin H."/>
            <person name="Glass J.I."/>
            <person name="Rusch D."/>
            <person name="Podicherti R."/>
            <person name="Tsui H.-C.T."/>
            <person name="Winkler M.E."/>
        </authorList>
    </citation>
    <scope>NUCLEOTIDE SEQUENCE</scope>
</reference>
<gene>
    <name evidence="1" type="ORF">METZ01_LOCUS373994</name>
</gene>
<feature type="non-terminal residue" evidence="1">
    <location>
        <position position="121"/>
    </location>
</feature>
<dbReference type="InterPro" id="IPR029058">
    <property type="entry name" value="AB_hydrolase_fold"/>
</dbReference>
<dbReference type="EMBL" id="UINC01136399">
    <property type="protein sequence ID" value="SVD21140.1"/>
    <property type="molecule type" value="Genomic_DNA"/>
</dbReference>
<protein>
    <recommendedName>
        <fullName evidence="2">Alpha/beta hydrolase fold-3 domain-containing protein</fullName>
    </recommendedName>
</protein>
<dbReference type="Gene3D" id="3.40.50.1820">
    <property type="entry name" value="alpha/beta hydrolase"/>
    <property type="match status" value="1"/>
</dbReference>
<sequence>MKFLHAWFLVGFAWAMSLQAAPKPLYEKGGGFAPDERVLYKKAFGKKEKVAEELHLEFFYPDGFAKTDSRPSIVFFFGGGWTGGDTSQFYAQAKYLASRGMVAICAQYRRALKTAKPVWCV</sequence>
<dbReference type="AlphaFoldDB" id="A0A382TG73"/>
<dbReference type="SUPFAM" id="SSF53474">
    <property type="entry name" value="alpha/beta-Hydrolases"/>
    <property type="match status" value="1"/>
</dbReference>
<accession>A0A382TG73</accession>
<evidence type="ECO:0000313" key="1">
    <source>
        <dbReference type="EMBL" id="SVD21140.1"/>
    </source>
</evidence>